<evidence type="ECO:0000313" key="10">
    <source>
        <dbReference type="Proteomes" id="UP001597463"/>
    </source>
</evidence>
<dbReference type="Proteomes" id="UP001597463">
    <property type="component" value="Unassembled WGS sequence"/>
</dbReference>
<organism evidence="9 10">
    <name type="scientific">Comamonas terrae</name>
    <dbReference type="NCBI Taxonomy" id="673548"/>
    <lineage>
        <taxon>Bacteria</taxon>
        <taxon>Pseudomonadati</taxon>
        <taxon>Pseudomonadota</taxon>
        <taxon>Betaproteobacteria</taxon>
        <taxon>Burkholderiales</taxon>
        <taxon>Comamonadaceae</taxon>
        <taxon>Comamonas</taxon>
    </lineage>
</organism>
<dbReference type="Pfam" id="PF13640">
    <property type="entry name" value="2OG-FeII_Oxy_3"/>
    <property type="match status" value="1"/>
</dbReference>
<dbReference type="InterPro" id="IPR044862">
    <property type="entry name" value="Pro_4_hyd_alph_FE2OG_OXY"/>
</dbReference>
<keyword evidence="4" id="KW-0223">Dioxygenase</keyword>
<gene>
    <name evidence="9" type="ORF">ACFSW6_02435</name>
</gene>
<dbReference type="InterPro" id="IPR045054">
    <property type="entry name" value="P4HA-like"/>
</dbReference>
<keyword evidence="10" id="KW-1185">Reference proteome</keyword>
<feature type="domain" description="Fe2OG dioxygenase" evidence="8">
    <location>
        <begin position="187"/>
        <end position="294"/>
    </location>
</feature>
<dbReference type="PANTHER" id="PTHR10869:SF246">
    <property type="entry name" value="TRANSMEMBRANE PROLYL 4-HYDROXYLASE"/>
    <property type="match status" value="1"/>
</dbReference>
<accession>A0ABW5UI03</accession>
<comment type="cofactor">
    <cofactor evidence="1">
        <name>L-ascorbate</name>
        <dbReference type="ChEBI" id="CHEBI:38290"/>
    </cofactor>
</comment>
<reference evidence="10" key="1">
    <citation type="journal article" date="2019" name="Int. J. Syst. Evol. Microbiol.">
        <title>The Global Catalogue of Microorganisms (GCM) 10K type strain sequencing project: providing services to taxonomists for standard genome sequencing and annotation.</title>
        <authorList>
            <consortium name="The Broad Institute Genomics Platform"/>
            <consortium name="The Broad Institute Genome Sequencing Center for Infectious Disease"/>
            <person name="Wu L."/>
            <person name="Ma J."/>
        </authorList>
    </citation>
    <scope>NUCLEOTIDE SEQUENCE [LARGE SCALE GENOMIC DNA]</scope>
    <source>
        <strain evidence="10">TISTR 1906</strain>
    </source>
</reference>
<feature type="region of interest" description="Disordered" evidence="7">
    <location>
        <begin position="56"/>
        <end position="85"/>
    </location>
</feature>
<evidence type="ECO:0000256" key="4">
    <source>
        <dbReference type="ARBA" id="ARBA00022964"/>
    </source>
</evidence>
<dbReference type="InterPro" id="IPR005123">
    <property type="entry name" value="Oxoglu/Fe-dep_dioxygenase_dom"/>
</dbReference>
<dbReference type="PROSITE" id="PS51471">
    <property type="entry name" value="FE2OG_OXY"/>
    <property type="match status" value="1"/>
</dbReference>
<dbReference type="SMART" id="SM00702">
    <property type="entry name" value="P4Hc"/>
    <property type="match status" value="1"/>
</dbReference>
<keyword evidence="3" id="KW-0847">Vitamin C</keyword>
<proteinExistence type="predicted"/>
<evidence type="ECO:0000256" key="7">
    <source>
        <dbReference type="SAM" id="MobiDB-lite"/>
    </source>
</evidence>
<evidence type="ECO:0000313" key="9">
    <source>
        <dbReference type="EMBL" id="MFD2752928.1"/>
    </source>
</evidence>
<protein>
    <submittedName>
        <fullName evidence="9">2OG-Fe(II) oxygenase</fullName>
    </submittedName>
</protein>
<evidence type="ECO:0000256" key="5">
    <source>
        <dbReference type="ARBA" id="ARBA00023002"/>
    </source>
</evidence>
<evidence type="ECO:0000256" key="1">
    <source>
        <dbReference type="ARBA" id="ARBA00001961"/>
    </source>
</evidence>
<sequence length="298" mass="32692">MSSTTNAASSVPAGLTPELMQWVQSQSAAGVPLPALLQSMRDVGWRENLARRALGLPEEGELPPPFTAAARPHGATASQAGSVPEPGLQGDPCCIQVDGHEVHVLMSLHNPRIVVFGNLLTAQECEAIIEAARPRMQRSLTVDNLSGGEAVNDDRTSNGMFFQRGENEVVRRLEERIARLLNWPVENGEGLQVLHYRPGAEYKPHHDYFAPNEPGTPSILKRGGQRVGTLVMYLNEPARGGGTTFPEVPLQVMPRRGNAVFFSYDRPDPATRTLHGGAPVLEGEKWIATKWLREREFR</sequence>
<evidence type="ECO:0000256" key="3">
    <source>
        <dbReference type="ARBA" id="ARBA00022896"/>
    </source>
</evidence>
<dbReference type="RefSeq" id="WP_066472737.1">
    <property type="nucleotide sequence ID" value="NZ_BCNT01000003.1"/>
</dbReference>
<dbReference type="InterPro" id="IPR006620">
    <property type="entry name" value="Pro_4_hyd_alph"/>
</dbReference>
<dbReference type="Gene3D" id="2.60.120.620">
    <property type="entry name" value="q2cbj1_9rhob like domain"/>
    <property type="match status" value="1"/>
</dbReference>
<evidence type="ECO:0000259" key="8">
    <source>
        <dbReference type="PROSITE" id="PS51471"/>
    </source>
</evidence>
<keyword evidence="5" id="KW-0560">Oxidoreductase</keyword>
<keyword evidence="2" id="KW-0479">Metal-binding</keyword>
<evidence type="ECO:0000256" key="6">
    <source>
        <dbReference type="ARBA" id="ARBA00023004"/>
    </source>
</evidence>
<name>A0ABW5UI03_9BURK</name>
<evidence type="ECO:0000256" key="2">
    <source>
        <dbReference type="ARBA" id="ARBA00022723"/>
    </source>
</evidence>
<keyword evidence="6" id="KW-0408">Iron</keyword>
<dbReference type="PANTHER" id="PTHR10869">
    <property type="entry name" value="PROLYL 4-HYDROXYLASE ALPHA SUBUNIT"/>
    <property type="match status" value="1"/>
</dbReference>
<dbReference type="EMBL" id="JBHUMV010000001">
    <property type="protein sequence ID" value="MFD2752928.1"/>
    <property type="molecule type" value="Genomic_DNA"/>
</dbReference>
<comment type="caution">
    <text evidence="9">The sequence shown here is derived from an EMBL/GenBank/DDBJ whole genome shotgun (WGS) entry which is preliminary data.</text>
</comment>